<feature type="compositionally biased region" description="Acidic residues" evidence="6">
    <location>
        <begin position="110"/>
        <end position="121"/>
    </location>
</feature>
<evidence type="ECO:0000313" key="8">
    <source>
        <dbReference type="EMBL" id="CDW76793.1"/>
    </source>
</evidence>
<feature type="compositionally biased region" description="Low complexity" evidence="6">
    <location>
        <begin position="122"/>
        <end position="132"/>
    </location>
</feature>
<keyword evidence="4" id="KW-0539">Nucleus</keyword>
<evidence type="ECO:0000256" key="1">
    <source>
        <dbReference type="ARBA" id="ARBA00004123"/>
    </source>
</evidence>
<dbReference type="Pfam" id="PF03126">
    <property type="entry name" value="Plus-3"/>
    <property type="match status" value="1"/>
</dbReference>
<dbReference type="GO" id="GO:1990269">
    <property type="term" value="F:RNA polymerase II C-terminal domain phosphoserine binding"/>
    <property type="evidence" value="ECO:0007669"/>
    <property type="project" value="TreeGrafter"/>
</dbReference>
<gene>
    <name evidence="8" type="primary">Contig14688.g15645</name>
    <name evidence="8" type="ORF">STYLEM_5756</name>
</gene>
<proteinExistence type="predicted"/>
<evidence type="ECO:0000256" key="4">
    <source>
        <dbReference type="ARBA" id="ARBA00023242"/>
    </source>
</evidence>
<dbReference type="Proteomes" id="UP000039865">
    <property type="component" value="Unassembled WGS sequence"/>
</dbReference>
<comment type="subcellular location">
    <subcellularLocation>
        <location evidence="1">Nucleus</location>
    </subcellularLocation>
</comment>
<dbReference type="GO" id="GO:0016593">
    <property type="term" value="C:Cdc73/Paf1 complex"/>
    <property type="evidence" value="ECO:0007669"/>
    <property type="project" value="TreeGrafter"/>
</dbReference>
<feature type="region of interest" description="Disordered" evidence="6">
    <location>
        <begin position="1"/>
        <end position="43"/>
    </location>
</feature>
<dbReference type="SMART" id="SM00719">
    <property type="entry name" value="Plus3"/>
    <property type="match status" value="1"/>
</dbReference>
<dbReference type="AlphaFoldDB" id="A0A078A3D7"/>
<feature type="compositionally biased region" description="Basic and acidic residues" evidence="6">
    <location>
        <begin position="90"/>
        <end position="105"/>
    </location>
</feature>
<accession>A0A078A3D7</accession>
<dbReference type="Gene3D" id="3.90.70.200">
    <property type="entry name" value="Plus-3 domain"/>
    <property type="match status" value="1"/>
</dbReference>
<reference evidence="8 9" key="1">
    <citation type="submission" date="2014-06" db="EMBL/GenBank/DDBJ databases">
        <authorList>
            <person name="Swart Estienne"/>
        </authorList>
    </citation>
    <scope>NUCLEOTIDE SEQUENCE [LARGE SCALE GENOMIC DNA]</scope>
    <source>
        <strain evidence="8 9">130c</strain>
    </source>
</reference>
<evidence type="ECO:0000256" key="3">
    <source>
        <dbReference type="ARBA" id="ARBA00023163"/>
    </source>
</evidence>
<keyword evidence="3" id="KW-0804">Transcription</keyword>
<dbReference type="OrthoDB" id="166375at2759"/>
<feature type="region of interest" description="Disordered" evidence="6">
    <location>
        <begin position="85"/>
        <end position="186"/>
    </location>
</feature>
<evidence type="ECO:0000256" key="6">
    <source>
        <dbReference type="SAM" id="MobiDB-lite"/>
    </source>
</evidence>
<evidence type="ECO:0000259" key="7">
    <source>
        <dbReference type="PROSITE" id="PS51360"/>
    </source>
</evidence>
<organism evidence="8 9">
    <name type="scientific">Stylonychia lemnae</name>
    <name type="common">Ciliate</name>
    <dbReference type="NCBI Taxonomy" id="5949"/>
    <lineage>
        <taxon>Eukaryota</taxon>
        <taxon>Sar</taxon>
        <taxon>Alveolata</taxon>
        <taxon>Ciliophora</taxon>
        <taxon>Intramacronucleata</taxon>
        <taxon>Spirotrichea</taxon>
        <taxon>Stichotrichia</taxon>
        <taxon>Sporadotrichida</taxon>
        <taxon>Oxytrichidae</taxon>
        <taxon>Stylonychinae</taxon>
        <taxon>Stylonychia</taxon>
    </lineage>
</organism>
<dbReference type="EMBL" id="CCKQ01005545">
    <property type="protein sequence ID" value="CDW76793.1"/>
    <property type="molecule type" value="Genomic_DNA"/>
</dbReference>
<keyword evidence="5" id="KW-0175">Coiled coil</keyword>
<dbReference type="PROSITE" id="PS51360">
    <property type="entry name" value="PLUS3"/>
    <property type="match status" value="1"/>
</dbReference>
<feature type="coiled-coil region" evidence="5">
    <location>
        <begin position="453"/>
        <end position="503"/>
    </location>
</feature>
<dbReference type="GO" id="GO:0003677">
    <property type="term" value="F:DNA binding"/>
    <property type="evidence" value="ECO:0007669"/>
    <property type="project" value="InterPro"/>
</dbReference>
<feature type="compositionally biased region" description="Basic and acidic residues" evidence="6">
    <location>
        <begin position="152"/>
        <end position="175"/>
    </location>
</feature>
<protein>
    <submittedName>
        <fullName evidence="8">Rna polymerase-associated protein rtf1 homolog</fullName>
    </submittedName>
</protein>
<keyword evidence="2" id="KW-0805">Transcription regulation</keyword>
<dbReference type="PANTHER" id="PTHR13115:SF8">
    <property type="entry name" value="RNA POLYMERASE-ASSOCIATED PROTEIN RTF1 HOMOLOG"/>
    <property type="match status" value="1"/>
</dbReference>
<dbReference type="InterPro" id="IPR004343">
    <property type="entry name" value="Plus-3_dom"/>
</dbReference>
<keyword evidence="9" id="KW-1185">Reference proteome</keyword>
<dbReference type="SUPFAM" id="SSF159042">
    <property type="entry name" value="Plus3-like"/>
    <property type="match status" value="1"/>
</dbReference>
<dbReference type="InterPro" id="IPR036128">
    <property type="entry name" value="Plus3-like_sf"/>
</dbReference>
<dbReference type="InParanoid" id="A0A078A3D7"/>
<evidence type="ECO:0000256" key="2">
    <source>
        <dbReference type="ARBA" id="ARBA00023015"/>
    </source>
</evidence>
<dbReference type="PANTHER" id="PTHR13115">
    <property type="entry name" value="RNA POLYMERASE-ASSOCIATED PROTEIN RTF1 HOMOLOG"/>
    <property type="match status" value="1"/>
</dbReference>
<evidence type="ECO:0000256" key="5">
    <source>
        <dbReference type="SAM" id="Coils"/>
    </source>
</evidence>
<evidence type="ECO:0000313" key="9">
    <source>
        <dbReference type="Proteomes" id="UP000039865"/>
    </source>
</evidence>
<feature type="compositionally biased region" description="Low complexity" evidence="6">
    <location>
        <begin position="176"/>
        <end position="185"/>
    </location>
</feature>
<feature type="domain" description="Plus3" evidence="7">
    <location>
        <begin position="187"/>
        <end position="313"/>
    </location>
</feature>
<name>A0A078A3D7_STYLE</name>
<sequence>MSDQNQIQGVAQTLSQRKAQQKKVQSLPPQRVGTNINNQEQSYYTEADIPQLIKNRLGYNQMRLFVDSDEENTLRSTMKNFEVETLQSDRYQKEDDNFEKSDKDSNFSSQDDDSQEDEFEVQDQGQTRGGQRQSKRQKDKDQQNSSDSQFEVEIKHQKGQDNKAKGRQRVEKDANKQNQNQSAQQEVLSVDQMKRIIIKRARIEQWIESPYFKDLIKGTYVRVSHNNTYRLGEVVDAQDKNTEYELGQVKTNIQISIKIGQSERWQKCALISNQDATEGEFQLLMAARRECKNKPVTLESVKLKVQQIKELEKLIANPEEVEKMVNDKMRKKFQDGNLKGLNLSSVRIELENKIGIFQQKLKEEDIQKDARQYQDILTIIKGFQKDLEKVDEAIKLEELSRGNYMRTVEAGQAKYENIEYLEKLREAEEWTKYQDYMKKNPNAKKQPFFMKILRQDSSQMTEAEKQRLEMQKEIELIRLRSQLSFEENKKESYYQQMERKKKQYIQFHQSLSFSFDQEIQIQESDGKFQANVPFDIKTFNEDYKPAQINQEWMKAFDQACEKDRDYTSQKAKIVNFDEYFRQ</sequence>